<dbReference type="EMBL" id="PDLM01000013">
    <property type="protein sequence ID" value="RDW63372.1"/>
    <property type="molecule type" value="Genomic_DNA"/>
</dbReference>
<protein>
    <submittedName>
        <fullName evidence="1">Uncharacterized protein</fullName>
    </submittedName>
</protein>
<dbReference type="OrthoDB" id="5240423at2759"/>
<dbReference type="Proteomes" id="UP000256645">
    <property type="component" value="Unassembled WGS sequence"/>
</dbReference>
<comment type="caution">
    <text evidence="1">The sequence shown here is derived from an EMBL/GenBank/DDBJ whole genome shotgun (WGS) entry which is preliminary data.</text>
</comment>
<sequence length="284" mass="31876">MIEISAFASIAKVLGPTVDRINFVCSLKNAPASTKTCLDIVNRVSDDINFAILLRHKHYAQLLAQPETLRRLDSILNSAKESIEDVGRLLENFRPDVNCGKISLASRLAWMLSNQQVFVERKSNLQQQHAAINVEIVYMRQFELLPPLVNACQKIFFENLELMPPQNVAIRTSFSTGNGTAQEFEGSTVFEASVRSDSVVNQDATSSVVIMVSPAASVYKSDNSTKVKIGDEQVEKEVAEDGVIMGREEEDPSLEYFRQLAERRKRQRDGSLRNRRNEATELLI</sequence>
<evidence type="ECO:0000313" key="1">
    <source>
        <dbReference type="EMBL" id="RDW63372.1"/>
    </source>
</evidence>
<gene>
    <name evidence="1" type="ORF">BP6252_10917</name>
</gene>
<reference evidence="1 2" key="1">
    <citation type="journal article" date="2018" name="IMA Fungus">
        <title>IMA Genome-F 9: Draft genome sequence of Annulohypoxylon stygium, Aspergillus mulundensis, Berkeleyomyces basicola (syn. Thielaviopsis basicola), Ceratocystis smalleyi, two Cercospora beticola strains, Coleophoma cylindrospora, Fusarium fracticaudum, Phialophora cf. hyalina, and Morchella septimelata.</title>
        <authorList>
            <person name="Wingfield B.D."/>
            <person name="Bills G.F."/>
            <person name="Dong Y."/>
            <person name="Huang W."/>
            <person name="Nel W.J."/>
            <person name="Swalarsk-Parry B.S."/>
            <person name="Vaghefi N."/>
            <person name="Wilken P.M."/>
            <person name="An Z."/>
            <person name="de Beer Z.W."/>
            <person name="De Vos L."/>
            <person name="Chen L."/>
            <person name="Duong T.A."/>
            <person name="Gao Y."/>
            <person name="Hammerbacher A."/>
            <person name="Kikkert J.R."/>
            <person name="Li Y."/>
            <person name="Li H."/>
            <person name="Li K."/>
            <person name="Li Q."/>
            <person name="Liu X."/>
            <person name="Ma X."/>
            <person name="Naidoo K."/>
            <person name="Pethybridge S.J."/>
            <person name="Sun J."/>
            <person name="Steenkamp E.T."/>
            <person name="van der Nest M.A."/>
            <person name="van Wyk S."/>
            <person name="Wingfield M.J."/>
            <person name="Xiong C."/>
            <person name="Yue Q."/>
            <person name="Zhang X."/>
        </authorList>
    </citation>
    <scope>NUCLEOTIDE SEQUENCE [LARGE SCALE GENOMIC DNA]</scope>
    <source>
        <strain evidence="1 2">BP6252</strain>
    </source>
</reference>
<evidence type="ECO:0000313" key="2">
    <source>
        <dbReference type="Proteomes" id="UP000256645"/>
    </source>
</evidence>
<keyword evidence="2" id="KW-1185">Reference proteome</keyword>
<accession>A0A3D8QNJ7</accession>
<dbReference type="AlphaFoldDB" id="A0A3D8QNJ7"/>
<proteinExistence type="predicted"/>
<name>A0A3D8QNJ7_9HELO</name>
<organism evidence="1 2">
    <name type="scientific">Coleophoma cylindrospora</name>
    <dbReference type="NCBI Taxonomy" id="1849047"/>
    <lineage>
        <taxon>Eukaryota</taxon>
        <taxon>Fungi</taxon>
        <taxon>Dikarya</taxon>
        <taxon>Ascomycota</taxon>
        <taxon>Pezizomycotina</taxon>
        <taxon>Leotiomycetes</taxon>
        <taxon>Helotiales</taxon>
        <taxon>Dermateaceae</taxon>
        <taxon>Coleophoma</taxon>
    </lineage>
</organism>